<keyword evidence="6" id="KW-0508">mRNA splicing</keyword>
<dbReference type="GO" id="GO:0071014">
    <property type="term" value="C:post-mRNA release spliceosomal complex"/>
    <property type="evidence" value="ECO:0007669"/>
    <property type="project" value="TreeGrafter"/>
</dbReference>
<dbReference type="OrthoDB" id="541719at2759"/>
<gene>
    <name evidence="10" type="primary">CLF1_0</name>
    <name evidence="10" type="ORF">Cantr_07498</name>
</gene>
<dbReference type="InterPro" id="IPR011990">
    <property type="entry name" value="TPR-like_helical_dom_sf"/>
</dbReference>
<evidence type="ECO:0000256" key="6">
    <source>
        <dbReference type="ARBA" id="ARBA00023187"/>
    </source>
</evidence>
<accession>A0A367Y2C7</accession>
<proteinExistence type="inferred from homology"/>
<keyword evidence="4" id="KW-0747">Spliceosome</keyword>
<comment type="subcellular location">
    <subcellularLocation>
        <location evidence="1">Nucleus</location>
    </subcellularLocation>
</comment>
<dbReference type="Pfam" id="PF23233">
    <property type="entry name" value="HAT_Syf1_CNRKL1_N"/>
    <property type="match status" value="1"/>
</dbReference>
<dbReference type="InterPro" id="IPR003107">
    <property type="entry name" value="HAT"/>
</dbReference>
<keyword evidence="11" id="KW-1185">Reference proteome</keyword>
<comment type="caution">
    <text evidence="10">The sequence shown here is derived from an EMBL/GenBank/DDBJ whole genome shotgun (WGS) entry which is preliminary data.</text>
</comment>
<dbReference type="Pfam" id="PF23240">
    <property type="entry name" value="HAT_PRP39_N"/>
    <property type="match status" value="1"/>
</dbReference>
<dbReference type="GO" id="GO:0000974">
    <property type="term" value="C:Prp19 complex"/>
    <property type="evidence" value="ECO:0007669"/>
    <property type="project" value="TreeGrafter"/>
</dbReference>
<dbReference type="GO" id="GO:0000245">
    <property type="term" value="P:spliceosomal complex assembly"/>
    <property type="evidence" value="ECO:0007669"/>
    <property type="project" value="TreeGrafter"/>
</dbReference>
<keyword evidence="3" id="KW-0507">mRNA processing</keyword>
<organism evidence="10 11">
    <name type="scientific">Candida viswanathii</name>
    <dbReference type="NCBI Taxonomy" id="5486"/>
    <lineage>
        <taxon>Eukaryota</taxon>
        <taxon>Fungi</taxon>
        <taxon>Dikarya</taxon>
        <taxon>Ascomycota</taxon>
        <taxon>Saccharomycotina</taxon>
        <taxon>Pichiomycetes</taxon>
        <taxon>Debaryomycetaceae</taxon>
        <taxon>Candida/Lodderomyces clade</taxon>
        <taxon>Candida</taxon>
    </lineage>
</organism>
<dbReference type="Gene3D" id="1.25.40.10">
    <property type="entry name" value="Tetratricopeptide repeat domain"/>
    <property type="match status" value="2"/>
</dbReference>
<feature type="domain" description="Pre-mRNA-splicing factor Syf1-like N-terminal HAT-repeats" evidence="9">
    <location>
        <begin position="50"/>
        <end position="195"/>
    </location>
</feature>
<dbReference type="SUPFAM" id="SSF48452">
    <property type="entry name" value="TPR-like"/>
    <property type="match status" value="3"/>
</dbReference>
<evidence type="ECO:0000256" key="8">
    <source>
        <dbReference type="ARBA" id="ARBA00039167"/>
    </source>
</evidence>
<protein>
    <recommendedName>
        <fullName evidence="8">Pre-mRNA-splicing factor CLF1</fullName>
    </recommendedName>
</protein>
<evidence type="ECO:0000256" key="2">
    <source>
        <dbReference type="ARBA" id="ARBA00008644"/>
    </source>
</evidence>
<dbReference type="InterPro" id="IPR045075">
    <property type="entry name" value="Syf1-like"/>
</dbReference>
<evidence type="ECO:0000259" key="9">
    <source>
        <dbReference type="Pfam" id="PF23233"/>
    </source>
</evidence>
<evidence type="ECO:0000256" key="3">
    <source>
        <dbReference type="ARBA" id="ARBA00022664"/>
    </source>
</evidence>
<dbReference type="GO" id="GO:0071007">
    <property type="term" value="C:U2-type catalytic step 2 spliceosome"/>
    <property type="evidence" value="ECO:0007669"/>
    <property type="project" value="TreeGrafter"/>
</dbReference>
<dbReference type="PANTHER" id="PTHR11246:SF3">
    <property type="entry name" value="CROOKED NECK-LIKE PROTEIN 1"/>
    <property type="match status" value="1"/>
</dbReference>
<name>A0A367Y2C7_9ASCO</name>
<evidence type="ECO:0000313" key="11">
    <source>
        <dbReference type="Proteomes" id="UP000253472"/>
    </source>
</evidence>
<comment type="similarity">
    <text evidence="2">Belongs to the crooked-neck family.</text>
</comment>
<dbReference type="InterPro" id="IPR055433">
    <property type="entry name" value="HAT_Syf1-like_N"/>
</dbReference>
<evidence type="ECO:0000256" key="1">
    <source>
        <dbReference type="ARBA" id="ARBA00004123"/>
    </source>
</evidence>
<dbReference type="PANTHER" id="PTHR11246">
    <property type="entry name" value="PRE-MRNA SPLICING FACTOR"/>
    <property type="match status" value="1"/>
</dbReference>
<evidence type="ECO:0000256" key="7">
    <source>
        <dbReference type="ARBA" id="ARBA00023242"/>
    </source>
</evidence>
<keyword evidence="5" id="KW-0677">Repeat</keyword>
<dbReference type="STRING" id="5486.A0A367Y2C7"/>
<keyword evidence="7" id="KW-0539">Nucleus</keyword>
<dbReference type="Proteomes" id="UP000253472">
    <property type="component" value="Unassembled WGS sequence"/>
</dbReference>
<sequence length="703" mass="82650">MEDPATRDQVTSREILDVAFEKSKSAFTTPRQTIQDIEELNSYQQTKRREFEQHIHKNRLNLKQWIRYAKWEVENNHDFARARSIFERALDVNVQHIPFWVQYIELELSHKNVNHARNLLDRAVKTLPRVNKLWFLYVLTEEMLKDYQMVRTVFENWLAWHPDASAWDAYISFEARYEEVSRVRSIFRRYLSEFPQGYTWYKWIDYEMENNGQDIATIRAVFESAVDTLLAKNPDDEKFFDLVVRWADWEAAAVNETERAFEIYKILLGGKVQIPTSLRNRLQTAFNEFKSSIREDGKSSEIAEQLQKQAKHRNAIKENPYDYDCWWSYITALESNGVKSTDELRSAFVTVVANKPKDNYKSVEWRRYAMFWIRYALWEEFANGEIESARQVWNNCLRAIPHKQFSFAKVWIGYAEFELRNSASDGLTKSRKILGRAIGQTSTAQPKTKIFQYYIDFEKKLGEWDRVRQLFQKWLETAIGTDTPAEHVVEKYLEFESSVGEYDRCDLILSVVNNLADDAQAGESLDRGRLFGISVEFYKDEMKYDKVRELFRQLLDKEPTADNWISLALLESSIPSAKQLEEFLLANSEEFEVMVDEEQIAKTREVFTEADAFFRKTNDNASRLAIVEAWKEYEEINGNDDSLAVVMAKIPTKVKKRRTVDFIEEEYMEYVFPDENIDEAPKGVNKFLASAKKWAATAATTET</sequence>
<evidence type="ECO:0000313" key="10">
    <source>
        <dbReference type="EMBL" id="RCK59690.1"/>
    </source>
</evidence>
<dbReference type="AlphaFoldDB" id="A0A367Y2C7"/>
<reference evidence="10 11" key="1">
    <citation type="submission" date="2018-06" db="EMBL/GenBank/DDBJ databases">
        <title>Whole genome sequencing of Candida tropicalis (genome annotated by CSBL at Korea University).</title>
        <authorList>
            <person name="Ahn J."/>
        </authorList>
    </citation>
    <scope>NUCLEOTIDE SEQUENCE [LARGE SCALE GENOMIC DNA]</scope>
    <source>
        <strain evidence="10 11">ATCC 20962</strain>
    </source>
</reference>
<evidence type="ECO:0000256" key="5">
    <source>
        <dbReference type="ARBA" id="ARBA00022737"/>
    </source>
</evidence>
<dbReference type="SMART" id="SM00386">
    <property type="entry name" value="HAT"/>
    <property type="match status" value="11"/>
</dbReference>
<evidence type="ECO:0000256" key="4">
    <source>
        <dbReference type="ARBA" id="ARBA00022728"/>
    </source>
</evidence>
<dbReference type="EMBL" id="QLNQ01000027">
    <property type="protein sequence ID" value="RCK59690.1"/>
    <property type="molecule type" value="Genomic_DNA"/>
</dbReference>
<dbReference type="GO" id="GO:0071011">
    <property type="term" value="C:precatalytic spliceosome"/>
    <property type="evidence" value="ECO:0007669"/>
    <property type="project" value="TreeGrafter"/>
</dbReference>